<dbReference type="EMBL" id="DS268440">
    <property type="protein sequence ID" value="EFP00808.1"/>
    <property type="molecule type" value="Genomic_DNA"/>
</dbReference>
<protein>
    <submittedName>
        <fullName evidence="2">Uncharacterized protein</fullName>
    </submittedName>
</protein>
<name>E3MF18_CAERE</name>
<reference evidence="2" key="1">
    <citation type="submission" date="2007-07" db="EMBL/GenBank/DDBJ databases">
        <title>PCAP assembly of the Caenorhabditis remanei genome.</title>
        <authorList>
            <consortium name="The Caenorhabditis remanei Sequencing Consortium"/>
            <person name="Wilson R.K."/>
        </authorList>
    </citation>
    <scope>NUCLEOTIDE SEQUENCE [LARGE SCALE GENOMIC DNA]</scope>
    <source>
        <strain evidence="2">PB4641</strain>
    </source>
</reference>
<organism evidence="3">
    <name type="scientific">Caenorhabditis remanei</name>
    <name type="common">Caenorhabditis vulgaris</name>
    <dbReference type="NCBI Taxonomy" id="31234"/>
    <lineage>
        <taxon>Eukaryota</taxon>
        <taxon>Metazoa</taxon>
        <taxon>Ecdysozoa</taxon>
        <taxon>Nematoda</taxon>
        <taxon>Chromadorea</taxon>
        <taxon>Rhabditida</taxon>
        <taxon>Rhabditina</taxon>
        <taxon>Rhabditomorpha</taxon>
        <taxon>Rhabditoidea</taxon>
        <taxon>Rhabditidae</taxon>
        <taxon>Peloderinae</taxon>
        <taxon>Caenorhabditis</taxon>
    </lineage>
</organism>
<dbReference type="STRING" id="31234.E3MF18"/>
<dbReference type="AlphaFoldDB" id="E3MF18"/>
<evidence type="ECO:0000256" key="1">
    <source>
        <dbReference type="SAM" id="MobiDB-lite"/>
    </source>
</evidence>
<dbReference type="FunCoup" id="E3MF18">
    <property type="interactions" value="71"/>
</dbReference>
<keyword evidence="3" id="KW-1185">Reference proteome</keyword>
<accession>E3MF18</accession>
<sequence length="326" mass="37343">MYWWSSCTIWVRWIKDDSRAGEFLVFSLIFSETRVFLYFYSSELIIFQKISLGSEIAVPHTDDNQETGEIMIPFNDPSTTTTKRNRATTTTEMPKLSVGGIGLDRSRGTVDVRGMTSTMNPRFTAATKRLPSSDRSASSGCPNRIDAYTFGPDYDYAFFESTVYVLSNNRIRERKPISEEFPDGPHEVNGALFDPEREILWLIFKRSVYGYKESSGDWKLQSVFPKELPSSVAFTPDAAIRWHNKHQVLLSNGGKFALYDEYWNKSLMTGRTDSYFENLPDRVRGISIWNSRGHANVFTQSLVFEYDSEMKKVTGDGVPLGDFWRC</sequence>
<dbReference type="OrthoDB" id="5786323at2759"/>
<feature type="region of interest" description="Disordered" evidence="1">
    <location>
        <begin position="67"/>
        <end position="87"/>
    </location>
</feature>
<dbReference type="InParanoid" id="E3MF18"/>
<dbReference type="Gene3D" id="2.110.10.10">
    <property type="entry name" value="Hemopexin-like domain"/>
    <property type="match status" value="1"/>
</dbReference>
<evidence type="ECO:0000313" key="2">
    <source>
        <dbReference type="EMBL" id="EFP00808.1"/>
    </source>
</evidence>
<dbReference type="eggNOG" id="ENOG502TG39">
    <property type="taxonomic scope" value="Eukaryota"/>
</dbReference>
<dbReference type="Proteomes" id="UP000008281">
    <property type="component" value="Unassembled WGS sequence"/>
</dbReference>
<dbReference type="HOGENOM" id="CLU_994746_0_0_1"/>
<evidence type="ECO:0000313" key="3">
    <source>
        <dbReference type="Proteomes" id="UP000008281"/>
    </source>
</evidence>
<dbReference type="InterPro" id="IPR036375">
    <property type="entry name" value="Hemopexin-like_dom_sf"/>
</dbReference>
<gene>
    <name evidence="2" type="ORF">CRE_21159</name>
</gene>
<dbReference type="SUPFAM" id="SSF50923">
    <property type="entry name" value="Hemopexin-like domain"/>
    <property type="match status" value="1"/>
</dbReference>
<dbReference type="OMA" id="GCPNRID"/>
<proteinExistence type="predicted"/>